<sequence length="124" mass="14500">MFLSMDLVGLLDSSHSWFFSLAQLTRNVLMVVSYGLHYYYSNFNVAVQEFICKSKDRSILISAILAFWATARKLTRLHCRKLRRNRDKQIFDTQYQDGRRKARNHYLSMSSTILPAILPEVMSS</sequence>
<protein>
    <submittedName>
        <fullName evidence="1">Uncharacterized protein</fullName>
    </submittedName>
</protein>
<organism evidence="1 2">
    <name type="scientific">Melanopsichium pennsylvanicum</name>
    <dbReference type="NCBI Taxonomy" id="63383"/>
    <lineage>
        <taxon>Eukaryota</taxon>
        <taxon>Fungi</taxon>
        <taxon>Dikarya</taxon>
        <taxon>Basidiomycota</taxon>
        <taxon>Ustilaginomycotina</taxon>
        <taxon>Ustilaginomycetes</taxon>
        <taxon>Ustilaginales</taxon>
        <taxon>Ustilaginaceae</taxon>
        <taxon>Melanopsichium</taxon>
    </lineage>
</organism>
<name>A0AAJ4XJ27_9BASI</name>
<reference evidence="1" key="1">
    <citation type="submission" date="2023-10" db="EMBL/GenBank/DDBJ databases">
        <authorList>
            <person name="Guldener U."/>
        </authorList>
    </citation>
    <scope>NUCLEOTIDE SEQUENCE</scope>
    <source>
        <strain evidence="1">Mp4</strain>
    </source>
</reference>
<comment type="caution">
    <text evidence="1">The sequence shown here is derived from an EMBL/GenBank/DDBJ whole genome shotgun (WGS) entry which is preliminary data.</text>
</comment>
<proteinExistence type="predicted"/>
<evidence type="ECO:0000313" key="1">
    <source>
        <dbReference type="EMBL" id="SNX82881.1"/>
    </source>
</evidence>
<gene>
    <name evidence="1" type="ORF">MEPE_01587</name>
</gene>
<accession>A0AAJ4XJ27</accession>
<dbReference type="EMBL" id="OAPG01000003">
    <property type="protein sequence ID" value="SNX82881.1"/>
    <property type="molecule type" value="Genomic_DNA"/>
</dbReference>
<keyword evidence="2" id="KW-1185">Reference proteome</keyword>
<dbReference type="AlphaFoldDB" id="A0AAJ4XJ27"/>
<dbReference type="Proteomes" id="UP001294444">
    <property type="component" value="Unassembled WGS sequence"/>
</dbReference>
<evidence type="ECO:0000313" key="2">
    <source>
        <dbReference type="Proteomes" id="UP001294444"/>
    </source>
</evidence>